<dbReference type="STRING" id="519442.Huta_0659"/>
<accession>C7NTC4</accession>
<proteinExistence type="predicted"/>
<name>C7NTC4_HALUD</name>
<dbReference type="HOGENOM" id="CLU_080903_0_0_2"/>
<dbReference type="InterPro" id="IPR036866">
    <property type="entry name" value="RibonucZ/Hydroxyglut_hydro"/>
</dbReference>
<dbReference type="GeneID" id="8382928"/>
<reference evidence="2 3" key="1">
    <citation type="journal article" date="2009" name="Stand. Genomic Sci.">
        <title>Complete genome sequence of Halorhabdus utahensis type strain (AX-2).</title>
        <authorList>
            <person name="Anderson I."/>
            <person name="Tindall B.J."/>
            <person name="Pomrenke H."/>
            <person name="Goker M."/>
            <person name="Lapidus A."/>
            <person name="Nolan M."/>
            <person name="Copeland A."/>
            <person name="Glavina Del Rio T."/>
            <person name="Chen F."/>
            <person name="Tice H."/>
            <person name="Cheng J.F."/>
            <person name="Lucas S."/>
            <person name="Chertkov O."/>
            <person name="Bruce D."/>
            <person name="Brettin T."/>
            <person name="Detter J.C."/>
            <person name="Han C."/>
            <person name="Goodwin L."/>
            <person name="Land M."/>
            <person name="Hauser L."/>
            <person name="Chang Y.J."/>
            <person name="Jeffries C.D."/>
            <person name="Pitluck S."/>
            <person name="Pati A."/>
            <person name="Mavromatis K."/>
            <person name="Ivanova N."/>
            <person name="Ovchinnikova G."/>
            <person name="Chen A."/>
            <person name="Palaniappan K."/>
            <person name="Chain P."/>
            <person name="Rohde M."/>
            <person name="Bristow J."/>
            <person name="Eisen J.A."/>
            <person name="Markowitz V."/>
            <person name="Hugenholtz P."/>
            <person name="Kyrpides N.C."/>
            <person name="Klenk H.P."/>
        </authorList>
    </citation>
    <scope>NUCLEOTIDE SEQUENCE [LARGE SCALE GENOMIC DNA]</scope>
    <source>
        <strain evidence="3">DSM 12940 / JCM 11049 / AX-2</strain>
    </source>
</reference>
<protein>
    <recommendedName>
        <fullName evidence="4">Beta-lactamase domain protein</fullName>
    </recommendedName>
</protein>
<evidence type="ECO:0000313" key="2">
    <source>
        <dbReference type="EMBL" id="ACV10846.1"/>
    </source>
</evidence>
<dbReference type="Gene3D" id="3.60.15.10">
    <property type="entry name" value="Ribonuclease Z/Hydroxyacylglutathione hydrolase-like"/>
    <property type="match status" value="1"/>
</dbReference>
<feature type="region of interest" description="Disordered" evidence="1">
    <location>
        <begin position="1"/>
        <end position="20"/>
    </location>
</feature>
<dbReference type="Proteomes" id="UP000002071">
    <property type="component" value="Chromosome"/>
</dbReference>
<dbReference type="eggNOG" id="arCOG04567">
    <property type="taxonomic scope" value="Archaea"/>
</dbReference>
<dbReference type="OrthoDB" id="169463at2157"/>
<evidence type="ECO:0000313" key="3">
    <source>
        <dbReference type="Proteomes" id="UP000002071"/>
    </source>
</evidence>
<gene>
    <name evidence="2" type="ordered locus">Huta_0659</name>
</gene>
<organism evidence="2 3">
    <name type="scientific">Halorhabdus utahensis (strain DSM 12940 / JCM 11049 / AX-2)</name>
    <dbReference type="NCBI Taxonomy" id="519442"/>
    <lineage>
        <taxon>Archaea</taxon>
        <taxon>Methanobacteriati</taxon>
        <taxon>Methanobacteriota</taxon>
        <taxon>Stenosarchaea group</taxon>
        <taxon>Halobacteria</taxon>
        <taxon>Halobacteriales</taxon>
        <taxon>Haloarculaceae</taxon>
        <taxon>Halorhabdus</taxon>
    </lineage>
</organism>
<evidence type="ECO:0008006" key="4">
    <source>
        <dbReference type="Google" id="ProtNLM"/>
    </source>
</evidence>
<dbReference type="EMBL" id="CP001687">
    <property type="protein sequence ID" value="ACV10846.1"/>
    <property type="molecule type" value="Genomic_DNA"/>
</dbReference>
<dbReference type="RefSeq" id="WP_015788426.1">
    <property type="nucleotide sequence ID" value="NC_013158.1"/>
</dbReference>
<evidence type="ECO:0000256" key="1">
    <source>
        <dbReference type="SAM" id="MobiDB-lite"/>
    </source>
</evidence>
<keyword evidence="3" id="KW-1185">Reference proteome</keyword>
<sequence>MPLKSTSQATFDPDDRWDGGTTWIAHPEESMQRASHALVVDGDVWVVDPVDADGLDEHLADLGDVAGVVVLLDRHKRDTDAVALRHDVPVYIPEWMDGVAEAMTAPVERFGTTLADTYTVYPIKDSRFWQEAALYDEDDGTLVIPEAVGTASYFRTGRERIGIHPMLRLRPPRRLREFSPERILVGHGEPLRSDADDALADAVDGARRRTPALYFDAAKDLVFG</sequence>
<feature type="compositionally biased region" description="Polar residues" evidence="1">
    <location>
        <begin position="1"/>
        <end position="10"/>
    </location>
</feature>
<dbReference type="SUPFAM" id="SSF56281">
    <property type="entry name" value="Metallo-hydrolase/oxidoreductase"/>
    <property type="match status" value="1"/>
</dbReference>
<dbReference type="KEGG" id="hut:Huta_0659"/>
<dbReference type="AlphaFoldDB" id="C7NTC4"/>